<comment type="subcellular location">
    <subcellularLocation>
        <location evidence="1">Cytoplasm</location>
        <location evidence="1">Cytoskeleton</location>
    </subcellularLocation>
</comment>
<evidence type="ECO:0000256" key="6">
    <source>
        <dbReference type="ARBA" id="ARBA00025497"/>
    </source>
</evidence>
<dbReference type="GeneID" id="132532747"/>
<dbReference type="Pfam" id="PF01290">
    <property type="entry name" value="Thymosin"/>
    <property type="match status" value="1"/>
</dbReference>
<evidence type="ECO:0000256" key="3">
    <source>
        <dbReference type="ARBA" id="ARBA00022490"/>
    </source>
</evidence>
<evidence type="ECO:0000256" key="7">
    <source>
        <dbReference type="SAM" id="MobiDB-lite"/>
    </source>
</evidence>
<comment type="similarity">
    <text evidence="2">Belongs to the thymosin beta family.</text>
</comment>
<dbReference type="Gene3D" id="1.20.5.520">
    <property type="entry name" value="Single helix bin"/>
    <property type="match status" value="1"/>
</dbReference>
<dbReference type="PANTHER" id="PTHR12021:SF3">
    <property type="entry name" value="THYMOSIN BETA-4-LIKE"/>
    <property type="match status" value="1"/>
</dbReference>
<feature type="region of interest" description="Disordered" evidence="7">
    <location>
        <begin position="48"/>
        <end position="81"/>
    </location>
</feature>
<dbReference type="CDD" id="cd22059">
    <property type="entry name" value="WH2_BetaT"/>
    <property type="match status" value="1"/>
</dbReference>
<protein>
    <submittedName>
        <fullName evidence="9">Thymosin beta-4-like</fullName>
    </submittedName>
</protein>
<name>A0ABM3VSE4_ERIEU</name>
<gene>
    <name evidence="9" type="primary">LOC132532747</name>
</gene>
<dbReference type="Proteomes" id="UP001652624">
    <property type="component" value="Chromosome 2"/>
</dbReference>
<evidence type="ECO:0000313" key="8">
    <source>
        <dbReference type="Proteomes" id="UP001652624"/>
    </source>
</evidence>
<reference evidence="9" key="2">
    <citation type="submission" date="2025-08" db="UniProtKB">
        <authorList>
            <consortium name="RefSeq"/>
        </authorList>
    </citation>
    <scope>IDENTIFICATION</scope>
</reference>
<organism evidence="8 9">
    <name type="scientific">Erinaceus europaeus</name>
    <name type="common">Western European hedgehog</name>
    <dbReference type="NCBI Taxonomy" id="9365"/>
    <lineage>
        <taxon>Eukaryota</taxon>
        <taxon>Metazoa</taxon>
        <taxon>Chordata</taxon>
        <taxon>Craniata</taxon>
        <taxon>Vertebrata</taxon>
        <taxon>Euteleostomi</taxon>
        <taxon>Mammalia</taxon>
        <taxon>Eutheria</taxon>
        <taxon>Laurasiatheria</taxon>
        <taxon>Eulipotyphla</taxon>
        <taxon>Erinaceidae</taxon>
        <taxon>Erinaceinae</taxon>
        <taxon>Erinaceus</taxon>
    </lineage>
</organism>
<feature type="compositionally biased region" description="Basic and acidic residues" evidence="7">
    <location>
        <begin position="48"/>
        <end position="61"/>
    </location>
</feature>
<reference evidence="8" key="1">
    <citation type="submission" date="2025-05" db="UniProtKB">
        <authorList>
            <consortium name="RefSeq"/>
        </authorList>
    </citation>
    <scope>NUCLEOTIDE SEQUENCE [LARGE SCALE GENOMIC DNA]</scope>
</reference>
<evidence type="ECO:0000256" key="5">
    <source>
        <dbReference type="ARBA" id="ARBA00023212"/>
    </source>
</evidence>
<keyword evidence="8" id="KW-1185">Reference proteome</keyword>
<evidence type="ECO:0000256" key="4">
    <source>
        <dbReference type="ARBA" id="ARBA00023203"/>
    </source>
</evidence>
<accession>A0ABM3VSE4</accession>
<dbReference type="RefSeq" id="XP_060027252.1">
    <property type="nucleotide sequence ID" value="XM_060171269.1"/>
</dbReference>
<keyword evidence="3" id="KW-0963">Cytoplasm</keyword>
<evidence type="ECO:0000256" key="1">
    <source>
        <dbReference type="ARBA" id="ARBA00004245"/>
    </source>
</evidence>
<keyword evidence="5" id="KW-0206">Cytoskeleton</keyword>
<dbReference type="PANTHER" id="PTHR12021">
    <property type="entry name" value="THYMOSIN BETA"/>
    <property type="match status" value="1"/>
</dbReference>
<proteinExistence type="inferred from homology"/>
<comment type="function">
    <text evidence="6">Plays an important role in the organization of the cytoskeleton. Binds to and sequesters actin monomers (G actin) and therefore inhibits actin polymerization.</text>
</comment>
<dbReference type="InterPro" id="IPR001152">
    <property type="entry name" value="Beta-thymosin"/>
</dbReference>
<sequence length="81" mass="9286">MDSQRVSHHLTTFHQPYGLESSFLVRSHHDPLSFSTVSDKFDMEETEKFSKSKLKKTETQEKNSLPSKETIEQEKQVGGSS</sequence>
<dbReference type="SMART" id="SM00152">
    <property type="entry name" value="THY"/>
    <property type="match status" value="1"/>
</dbReference>
<evidence type="ECO:0000256" key="2">
    <source>
        <dbReference type="ARBA" id="ARBA00009511"/>
    </source>
</evidence>
<keyword evidence="4" id="KW-0009">Actin-binding</keyword>
<dbReference type="InterPro" id="IPR038386">
    <property type="entry name" value="Beta-thymosin_sf"/>
</dbReference>
<evidence type="ECO:0000313" key="9">
    <source>
        <dbReference type="RefSeq" id="XP_060027252.1"/>
    </source>
</evidence>